<reference evidence="1" key="1">
    <citation type="journal article" date="2021" name="Front. Microbiol.">
        <title>Comprehensive Comparative Genomics and Phenotyping of Methylobacterium Species.</title>
        <authorList>
            <person name="Alessa O."/>
            <person name="Ogura Y."/>
            <person name="Fujitani Y."/>
            <person name="Takami H."/>
            <person name="Hayashi T."/>
            <person name="Sahin N."/>
            <person name="Tani A."/>
        </authorList>
    </citation>
    <scope>NUCLEOTIDE SEQUENCE</scope>
    <source>
        <strain evidence="1">LMG 23639</strain>
    </source>
</reference>
<keyword evidence="2" id="KW-1185">Reference proteome</keyword>
<evidence type="ECO:0000313" key="2">
    <source>
        <dbReference type="Proteomes" id="UP001055102"/>
    </source>
</evidence>
<name>A0ABQ4SZT0_9HYPH</name>
<dbReference type="Proteomes" id="UP001055102">
    <property type="component" value="Unassembled WGS sequence"/>
</dbReference>
<evidence type="ECO:0000313" key="1">
    <source>
        <dbReference type="EMBL" id="GJE08711.1"/>
    </source>
</evidence>
<dbReference type="EMBL" id="BPQR01000085">
    <property type="protein sequence ID" value="GJE08711.1"/>
    <property type="molecule type" value="Genomic_DNA"/>
</dbReference>
<dbReference type="RefSeq" id="WP_238278649.1">
    <property type="nucleotide sequence ID" value="NZ_BPQR01000085.1"/>
</dbReference>
<organism evidence="1 2">
    <name type="scientific">Methylobacterium jeotgali</name>
    <dbReference type="NCBI Taxonomy" id="381630"/>
    <lineage>
        <taxon>Bacteria</taxon>
        <taxon>Pseudomonadati</taxon>
        <taxon>Pseudomonadota</taxon>
        <taxon>Alphaproteobacteria</taxon>
        <taxon>Hyphomicrobiales</taxon>
        <taxon>Methylobacteriaceae</taxon>
        <taxon>Methylobacterium</taxon>
    </lineage>
</organism>
<comment type="caution">
    <text evidence="1">The sequence shown here is derived from an EMBL/GenBank/DDBJ whole genome shotgun (WGS) entry which is preliminary data.</text>
</comment>
<protein>
    <submittedName>
        <fullName evidence="1">Uncharacterized protein</fullName>
    </submittedName>
</protein>
<sequence length="64" mass="7020">MSKLFSEIGPATDPDAGPVWTTSSARFVIAIFGRMVTPLCAFSTRRSERISRFLETLKAVSALK</sequence>
<proteinExistence type="predicted"/>
<accession>A0ABQ4SZT0</accession>
<gene>
    <name evidence="1" type="ORF">AOPFMNJM_4054</name>
</gene>
<reference evidence="1" key="2">
    <citation type="submission" date="2021-08" db="EMBL/GenBank/DDBJ databases">
        <authorList>
            <person name="Tani A."/>
            <person name="Ola A."/>
            <person name="Ogura Y."/>
            <person name="Katsura K."/>
            <person name="Hayashi T."/>
        </authorList>
    </citation>
    <scope>NUCLEOTIDE SEQUENCE</scope>
    <source>
        <strain evidence="1">LMG 23639</strain>
    </source>
</reference>